<dbReference type="STRING" id="1331007.AALB_0021"/>
<dbReference type="EMBL" id="BARX01000001">
    <property type="protein sequence ID" value="GAC99940.1"/>
    <property type="molecule type" value="Genomic_DNA"/>
</dbReference>
<dbReference type="RefSeq" id="WP_016399709.1">
    <property type="nucleotide sequence ID" value="NZ_BARX01000001.1"/>
</dbReference>
<comment type="caution">
    <text evidence="1">The sequence shown here is derived from an EMBL/GenBank/DDBJ whole genome shotgun (WGS) entry which is preliminary data.</text>
</comment>
<proteinExistence type="predicted"/>
<dbReference type="AlphaFoldDB" id="R9PPB0"/>
<dbReference type="OrthoDB" id="5593192at2"/>
<accession>R9PPB0</accession>
<gene>
    <name evidence="1" type="ORF">AALB_0021</name>
</gene>
<organism evidence="1 2">
    <name type="scientific">Agarivorans albus MKT 106</name>
    <dbReference type="NCBI Taxonomy" id="1331007"/>
    <lineage>
        <taxon>Bacteria</taxon>
        <taxon>Pseudomonadati</taxon>
        <taxon>Pseudomonadota</taxon>
        <taxon>Gammaproteobacteria</taxon>
        <taxon>Alteromonadales</taxon>
        <taxon>Alteromonadaceae</taxon>
        <taxon>Agarivorans</taxon>
    </lineage>
</organism>
<evidence type="ECO:0000313" key="1">
    <source>
        <dbReference type="EMBL" id="GAC99940.1"/>
    </source>
</evidence>
<protein>
    <submittedName>
        <fullName evidence="1">RepA domain protein</fullName>
    </submittedName>
</protein>
<evidence type="ECO:0000313" key="2">
    <source>
        <dbReference type="Proteomes" id="UP000014461"/>
    </source>
</evidence>
<dbReference type="Proteomes" id="UP000014461">
    <property type="component" value="Unassembled WGS sequence"/>
</dbReference>
<sequence>MSLTDLKKRSKQTVKRNKVSVDQFIEDADNYAQGKPSTVNKLTSEAKPTTNFRHCTFTFDASAISHLQQASQQHKVAKSKLLRLLLKQFDSLSPQQQQALLEENQER</sequence>
<keyword evidence="2" id="KW-1185">Reference proteome</keyword>
<reference evidence="1" key="1">
    <citation type="journal article" date="2013" name="Genome Announc.">
        <title>Draft Genome Sequence of Agarivorans albus Strain MKT 106T, an Agarolytic Marine Bacterium.</title>
        <authorList>
            <person name="Yasuike M."/>
            <person name="Nakamura Y."/>
            <person name="Kai W."/>
            <person name="Fujiwara A."/>
            <person name="Fukui Y."/>
            <person name="Satomi M."/>
            <person name="Sano M."/>
        </authorList>
    </citation>
    <scope>NUCLEOTIDE SEQUENCE [LARGE SCALE GENOMIC DNA]</scope>
</reference>
<name>R9PPB0_AGAAL</name>